<proteinExistence type="predicted"/>
<accession>A0AAW8P512</accession>
<keyword evidence="2" id="KW-1185">Reference proteome</keyword>
<dbReference type="AlphaFoldDB" id="A0AAW8P512"/>
<sequence>MSNCLYEMIEQPTLLVATSCDFVRMNPFGKVIGSYFDPVAGERNRRQKESFLWLQESANCTVEATTLSEKTELRVRVLLAVQQSLLGSVSPNLRAVTCSWSSSDIQVRAIFDLAVSEIDKENMGEVETEIMSHFPDQEVAVSCTRVDAPAIIGADQNEVFVFKRREG</sequence>
<gene>
    <name evidence="1" type="ORF">RJJ37_16870</name>
</gene>
<reference evidence="2" key="1">
    <citation type="submission" date="2023-07" db="EMBL/GenBank/DDBJ databases">
        <title>Genomic characterization of faba bean (Vicia faba) microsymbionts in Mexican soils.</title>
        <authorList>
            <person name="Rivera Orduna F.N."/>
            <person name="Guevara-Luna J."/>
            <person name="Yan J."/>
            <person name="Arroyo-Herrera I."/>
            <person name="Li Y."/>
            <person name="Vasquez-Murrieta M.S."/>
            <person name="Wang E.T."/>
        </authorList>
    </citation>
    <scope>NUCLEOTIDE SEQUENCE [LARGE SCALE GENOMIC DNA]</scope>
    <source>
        <strain evidence="2">CH6</strain>
    </source>
</reference>
<dbReference type="RefSeq" id="WP_183778128.1">
    <property type="nucleotide sequence ID" value="NZ_JAILYG010000024.1"/>
</dbReference>
<dbReference type="InterPro" id="IPR058702">
    <property type="entry name" value="MafI2-like"/>
</dbReference>
<evidence type="ECO:0000313" key="1">
    <source>
        <dbReference type="EMBL" id="MDR9761280.1"/>
    </source>
</evidence>
<evidence type="ECO:0000313" key="2">
    <source>
        <dbReference type="Proteomes" id="UP001269402"/>
    </source>
</evidence>
<name>A0AAW8P512_9HYPH</name>
<comment type="caution">
    <text evidence="1">The sequence shown here is derived from an EMBL/GenBank/DDBJ whole genome shotgun (WGS) entry which is preliminary data.</text>
</comment>
<dbReference type="EMBL" id="JAVLSH010000006">
    <property type="protein sequence ID" value="MDR9761280.1"/>
    <property type="molecule type" value="Genomic_DNA"/>
</dbReference>
<dbReference type="Proteomes" id="UP001269402">
    <property type="component" value="Unassembled WGS sequence"/>
</dbReference>
<dbReference type="Pfam" id="PF26541">
    <property type="entry name" value="MafI2"/>
    <property type="match status" value="1"/>
</dbReference>
<organism evidence="1 2">
    <name type="scientific">Rhizobium redzepovicii</name>
    <dbReference type="NCBI Taxonomy" id="2867518"/>
    <lineage>
        <taxon>Bacteria</taxon>
        <taxon>Pseudomonadati</taxon>
        <taxon>Pseudomonadota</taxon>
        <taxon>Alphaproteobacteria</taxon>
        <taxon>Hyphomicrobiales</taxon>
        <taxon>Rhizobiaceae</taxon>
        <taxon>Rhizobium/Agrobacterium group</taxon>
        <taxon>Rhizobium</taxon>
    </lineage>
</organism>
<protein>
    <recommendedName>
        <fullName evidence="3">PAS domain-containing protein</fullName>
    </recommendedName>
</protein>
<evidence type="ECO:0008006" key="3">
    <source>
        <dbReference type="Google" id="ProtNLM"/>
    </source>
</evidence>